<dbReference type="CDD" id="cd18186">
    <property type="entry name" value="BTB_POZ_ZBTB_KLHL-like"/>
    <property type="match status" value="1"/>
</dbReference>
<dbReference type="InterPro" id="IPR000210">
    <property type="entry name" value="BTB/POZ_dom"/>
</dbReference>
<evidence type="ECO:0000259" key="2">
    <source>
        <dbReference type="PROSITE" id="PS50097"/>
    </source>
</evidence>
<dbReference type="EMBL" id="GG738919">
    <property type="protein sequence ID" value="EFC37359.1"/>
    <property type="molecule type" value="Genomic_DNA"/>
</dbReference>
<sequence>MLQLDEEEETTQQLEGILMQSTIPLKSFRGKNIKDYELALDWCRKFDERESAVDYLEDLNRVKLLKNLLNIKSNLVGLTELFLTSCFRHVGNSMFSGKQEDYALYTRIIQDWMNLQLTMLQQSKETTGVTEKTAFDYLMEDDEQEEDEDTTATDDDFNTEGAEEETEINFDEEKSDEPPIVNILNMITDMFEKECQFSQLFSNAVSHVDNFPLLEVNTNYYTSSLEYCVKCRHVSFVQVKLITSQLEILSEMYSSGISKFFKRLCKIVASNSRGLETLILSITDLSSQHLDTFSNLLLEELPNILSNWKQQSKYVSRIFDTGEISLLDCNLSHYLILLLAELSNSWTNFVMIQITKKLLSSDHDTLHSLISYLFKHGSKTLLQFLSHWQTLLPNNKLQLFKREQLSMTLPSASTTAVTSSSSSSTPSTVTTPSSTLTPTTTSASSTLASTAASASGATSIVVTATTSVTTPTTAVPKLGVTGLTTGTSSASSARSRTISIGKPNSSTTQKDPSFDLLLLQQYRQDIMKLFESEIMSDLTIVVGPSKLIGSMEEDKPYKTTNSSDKFKNKYYPSDDCSVVEFKVHRAILCARCEYFSKLFHSQMKDCMQGYLKFPDKRPDDFKCLLDFFYSAVININHFNAFGVLKLSDELGVQIVKEKCIEYVKDCVSADNVFDVLEESSFHNFDELRKYCKEYLEENANQMFFSESFLNITKETLIDLLKSDKIHLGELDIFIAVVIWGKHQLIHRMGVQIVSPKSGANQITVQTHVASGHQNSVGSTSTPTKTVISYGMDGSSKVLSKENLPDHLKKSGLTESLTERNLSISEQKAPQPSPELSISELNPKHDDDDETDKDVVDEDDEYEEEVDTLAYSTLNPEIMLTNPSASRKQDADELKQKKERILKIVNYTHDKSFCQQLAKLLYDILHNVRFPTLDPIELYEFVEISKVVPSELLLEAYRAHSLQNRVDLFNSARLKVREGSLFYVSGVCTDVPISKLKGWCLYYHKPYHHPTSEADIQAIKGTRILIGARHKNSSALALCAMGMKQKVLRETFENETTKENGCFFYHWKNHSFGFSGSSLVQLGTADLSEGKDKISWHLTGRGGYRCGSLTSLNESKEWEKMLFYA</sequence>
<feature type="region of interest" description="Disordered" evidence="1">
    <location>
        <begin position="798"/>
        <end position="862"/>
    </location>
</feature>
<proteinExistence type="predicted"/>
<feature type="compositionally biased region" description="Basic and acidic residues" evidence="1">
    <location>
        <begin position="798"/>
        <end position="808"/>
    </location>
</feature>
<dbReference type="InterPro" id="IPR011705">
    <property type="entry name" value="BACK"/>
</dbReference>
<dbReference type="PROSITE" id="PS50097">
    <property type="entry name" value="BTB"/>
    <property type="match status" value="1"/>
</dbReference>
<feature type="compositionally biased region" description="Polar residues" evidence="1">
    <location>
        <begin position="812"/>
        <end position="839"/>
    </location>
</feature>
<organism evidence="4">
    <name type="scientific">Naegleria gruberi</name>
    <name type="common">Amoeba</name>
    <dbReference type="NCBI Taxonomy" id="5762"/>
    <lineage>
        <taxon>Eukaryota</taxon>
        <taxon>Discoba</taxon>
        <taxon>Heterolobosea</taxon>
        <taxon>Tetramitia</taxon>
        <taxon>Eutetramitia</taxon>
        <taxon>Vahlkampfiidae</taxon>
        <taxon>Naegleria</taxon>
    </lineage>
</organism>
<reference evidence="3 4" key="1">
    <citation type="journal article" date="2010" name="Cell">
        <title>The genome of Naegleria gruberi illuminates early eukaryotic versatility.</title>
        <authorList>
            <person name="Fritz-Laylin L.K."/>
            <person name="Prochnik S.E."/>
            <person name="Ginger M.L."/>
            <person name="Dacks J.B."/>
            <person name="Carpenter M.L."/>
            <person name="Field M.C."/>
            <person name="Kuo A."/>
            <person name="Paredez A."/>
            <person name="Chapman J."/>
            <person name="Pham J."/>
            <person name="Shu S."/>
            <person name="Neupane R."/>
            <person name="Cipriano M."/>
            <person name="Mancuso J."/>
            <person name="Tu H."/>
            <person name="Salamov A."/>
            <person name="Lindquist E."/>
            <person name="Shapiro H."/>
            <person name="Lucas S."/>
            <person name="Grigoriev I.V."/>
            <person name="Cande W.Z."/>
            <person name="Fulton C."/>
            <person name="Rokhsar D.S."/>
            <person name="Dawson S.C."/>
        </authorList>
    </citation>
    <scope>NUCLEOTIDE SEQUENCE [LARGE SCALE GENOMIC DNA]</scope>
    <source>
        <strain evidence="3 4">NEG-M</strain>
    </source>
</reference>
<dbReference type="InterPro" id="IPR051481">
    <property type="entry name" value="BTB-POZ/Galectin-3-binding"/>
</dbReference>
<dbReference type="PANTHER" id="PTHR24410:SF23">
    <property type="entry name" value="BTB DOMAIN-CONTAINING PROTEIN-RELATED"/>
    <property type="match status" value="1"/>
</dbReference>
<dbReference type="Pfam" id="PF07707">
    <property type="entry name" value="BACK"/>
    <property type="match status" value="1"/>
</dbReference>
<keyword evidence="4" id="KW-1185">Reference proteome</keyword>
<dbReference type="OrthoDB" id="45365at2759"/>
<dbReference type="InParanoid" id="D2W0L6"/>
<dbReference type="PANTHER" id="PTHR24410">
    <property type="entry name" value="HL07962P-RELATED"/>
    <property type="match status" value="1"/>
</dbReference>
<dbReference type="Pfam" id="PF00651">
    <property type="entry name" value="BTB"/>
    <property type="match status" value="1"/>
</dbReference>
<evidence type="ECO:0000313" key="3">
    <source>
        <dbReference type="EMBL" id="EFC37359.1"/>
    </source>
</evidence>
<dbReference type="SMART" id="SM00875">
    <property type="entry name" value="BACK"/>
    <property type="match status" value="1"/>
</dbReference>
<dbReference type="Proteomes" id="UP000006671">
    <property type="component" value="Unassembled WGS sequence"/>
</dbReference>
<feature type="region of interest" description="Disordered" evidence="1">
    <location>
        <begin position="139"/>
        <end position="173"/>
    </location>
</feature>
<feature type="region of interest" description="Disordered" evidence="1">
    <location>
        <begin position="473"/>
        <end position="509"/>
    </location>
</feature>
<feature type="region of interest" description="Disordered" evidence="1">
    <location>
        <begin position="415"/>
        <end position="442"/>
    </location>
</feature>
<evidence type="ECO:0000256" key="1">
    <source>
        <dbReference type="SAM" id="MobiDB-lite"/>
    </source>
</evidence>
<dbReference type="eggNOG" id="KOG4350">
    <property type="taxonomic scope" value="Eukaryota"/>
</dbReference>
<feature type="compositionally biased region" description="Low complexity" evidence="1">
    <location>
        <begin position="484"/>
        <end position="501"/>
    </location>
</feature>
<name>D2W0L6_NAEGR</name>
<dbReference type="STRING" id="5762.D2W0L6"/>
<evidence type="ECO:0000313" key="4">
    <source>
        <dbReference type="Proteomes" id="UP000006671"/>
    </source>
</evidence>
<dbReference type="AlphaFoldDB" id="D2W0L6"/>
<dbReference type="KEGG" id="ngr:NAEGRDRAFT_74902"/>
<dbReference type="VEuPathDB" id="AmoebaDB:NAEGRDRAFT_74902"/>
<feature type="domain" description="BTB" evidence="2">
    <location>
        <begin position="580"/>
        <end position="637"/>
    </location>
</feature>
<dbReference type="SMART" id="SM00225">
    <property type="entry name" value="BTB"/>
    <property type="match status" value="1"/>
</dbReference>
<dbReference type="SUPFAM" id="SSF54695">
    <property type="entry name" value="POZ domain"/>
    <property type="match status" value="1"/>
</dbReference>
<feature type="compositionally biased region" description="Acidic residues" evidence="1">
    <location>
        <begin position="846"/>
        <end position="862"/>
    </location>
</feature>
<dbReference type="RefSeq" id="XP_002670103.1">
    <property type="nucleotide sequence ID" value="XM_002670057.1"/>
</dbReference>
<accession>D2W0L6</accession>
<dbReference type="InterPro" id="IPR011333">
    <property type="entry name" value="SKP1/BTB/POZ_sf"/>
</dbReference>
<protein>
    <submittedName>
        <fullName evidence="3">Predicted protein</fullName>
    </submittedName>
</protein>
<dbReference type="Gene3D" id="3.30.710.10">
    <property type="entry name" value="Potassium Channel Kv1.1, Chain A"/>
    <property type="match status" value="1"/>
</dbReference>
<dbReference type="GeneID" id="8853702"/>
<dbReference type="Gene3D" id="1.25.40.420">
    <property type="match status" value="1"/>
</dbReference>
<gene>
    <name evidence="3" type="ORF">NAEGRDRAFT_74902</name>
</gene>